<evidence type="ECO:0000256" key="1">
    <source>
        <dbReference type="SAM" id="MobiDB-lite"/>
    </source>
</evidence>
<feature type="compositionally biased region" description="Low complexity" evidence="1">
    <location>
        <begin position="50"/>
        <end position="66"/>
    </location>
</feature>
<feature type="compositionally biased region" description="Basic residues" evidence="1">
    <location>
        <begin position="242"/>
        <end position="257"/>
    </location>
</feature>
<feature type="compositionally biased region" description="Basic and acidic residues" evidence="1">
    <location>
        <begin position="29"/>
        <end position="40"/>
    </location>
</feature>
<feature type="region of interest" description="Disordered" evidence="1">
    <location>
        <begin position="1"/>
        <end position="147"/>
    </location>
</feature>
<feature type="non-terminal residue" evidence="2">
    <location>
        <position position="1"/>
    </location>
</feature>
<accession>A0A6J4U1A9</accession>
<feature type="compositionally biased region" description="Basic residues" evidence="1">
    <location>
        <begin position="267"/>
        <end position="277"/>
    </location>
</feature>
<feature type="non-terminal residue" evidence="2">
    <location>
        <position position="315"/>
    </location>
</feature>
<feature type="compositionally biased region" description="Basic residues" evidence="1">
    <location>
        <begin position="219"/>
        <end position="230"/>
    </location>
</feature>
<dbReference type="AlphaFoldDB" id="A0A6J4U1A9"/>
<feature type="compositionally biased region" description="Basic residues" evidence="1">
    <location>
        <begin position="293"/>
        <end position="306"/>
    </location>
</feature>
<feature type="compositionally biased region" description="Basic and acidic residues" evidence="1">
    <location>
        <begin position="77"/>
        <end position="96"/>
    </location>
</feature>
<evidence type="ECO:0000313" key="2">
    <source>
        <dbReference type="EMBL" id="CAA9537726.1"/>
    </source>
</evidence>
<feature type="compositionally biased region" description="Basic residues" evidence="1">
    <location>
        <begin position="127"/>
        <end position="139"/>
    </location>
</feature>
<dbReference type="EMBL" id="CADCWF010000020">
    <property type="protein sequence ID" value="CAA9537726.1"/>
    <property type="molecule type" value="Genomic_DNA"/>
</dbReference>
<feature type="compositionally biased region" description="Basic residues" evidence="1">
    <location>
        <begin position="13"/>
        <end position="22"/>
    </location>
</feature>
<sequence>DPVRPPPADPFRLHHLGVRHPRLLPAAPDPRRPGHPDARPGVHPRGGRGAAAQAGPRRAAPGPVRALVRQHPAGRPRRFDRLRRDGDRGDRDRPAEDAQSGRPLLPDRDRHRRPGRRRGGAEAQHDRRLRGQRRRLRRGQHAELLVRHHPDPRLRRLARLAAGNRLRRVDRRRVRRVAAAADPAQPGHRCRLRRHPDALRPGWAARGPRQRLRADRPRQGRPRAHRHRPPRAAERPDPGGHDRRHPVGPPAQRRRRGRDGLLDPGHRPHPRRCHLRPRLPDGAGGDPPGGGHLRPRQPRRRHRLHVPRPEDPLWL</sequence>
<feature type="compositionally biased region" description="Gly residues" evidence="1">
    <location>
        <begin position="282"/>
        <end position="292"/>
    </location>
</feature>
<gene>
    <name evidence="2" type="ORF">AVDCRST_MAG59-492</name>
</gene>
<feature type="compositionally biased region" description="Basic and acidic residues" evidence="1">
    <location>
        <begin position="231"/>
        <end position="241"/>
    </location>
</feature>
<protein>
    <submittedName>
        <fullName evidence="2">ABC transporter, permease protein 1 (Cluster 5, nickel/peptides/opines)</fullName>
    </submittedName>
</protein>
<organism evidence="2">
    <name type="scientific">uncultured Thermomicrobiales bacterium</name>
    <dbReference type="NCBI Taxonomy" id="1645740"/>
    <lineage>
        <taxon>Bacteria</taxon>
        <taxon>Pseudomonadati</taxon>
        <taxon>Thermomicrobiota</taxon>
        <taxon>Thermomicrobia</taxon>
        <taxon>Thermomicrobiales</taxon>
        <taxon>environmental samples</taxon>
    </lineage>
</organism>
<reference evidence="2" key="1">
    <citation type="submission" date="2020-02" db="EMBL/GenBank/DDBJ databases">
        <authorList>
            <person name="Meier V. D."/>
        </authorList>
    </citation>
    <scope>NUCLEOTIDE SEQUENCE</scope>
    <source>
        <strain evidence="2">AVDCRST_MAG59</strain>
    </source>
</reference>
<proteinExistence type="predicted"/>
<name>A0A6J4U1A9_9BACT</name>
<feature type="region of interest" description="Disordered" evidence="1">
    <location>
        <begin position="174"/>
        <end position="315"/>
    </location>
</feature>